<dbReference type="EMBL" id="UYYF01004459">
    <property type="protein sequence ID" value="VDN04333.1"/>
    <property type="molecule type" value="Genomic_DNA"/>
</dbReference>
<name>A0A0N5D243_THECL</name>
<dbReference type="OMA" id="IVNCLQY"/>
<proteinExistence type="predicted"/>
<evidence type="ECO:0000313" key="2">
    <source>
        <dbReference type="EMBL" id="VDN04333.1"/>
    </source>
</evidence>
<dbReference type="OrthoDB" id="5824609at2759"/>
<evidence type="ECO:0000313" key="4">
    <source>
        <dbReference type="WBParaSite" id="TCLT_0000693801-mRNA-1"/>
    </source>
</evidence>
<dbReference type="Proteomes" id="UP000276776">
    <property type="component" value="Unassembled WGS sequence"/>
</dbReference>
<reference evidence="4" key="1">
    <citation type="submission" date="2017-02" db="UniProtKB">
        <authorList>
            <consortium name="WormBaseParasite"/>
        </authorList>
    </citation>
    <scope>IDENTIFICATION</scope>
</reference>
<keyword evidence="3" id="KW-1185">Reference proteome</keyword>
<accession>A0A0N5D243</accession>
<evidence type="ECO:0000256" key="1">
    <source>
        <dbReference type="SAM" id="MobiDB-lite"/>
    </source>
</evidence>
<feature type="region of interest" description="Disordered" evidence="1">
    <location>
        <begin position="597"/>
        <end position="621"/>
    </location>
</feature>
<sequence>MSLERLGVFENTDSWIFDWDAAAGVLHGTLNSRKSSLSISLSKDSRILQIVDEFLTLFSKNDDNLWEVSGGFKYQGREEEFEDIVTKVYTAVLMLFMRFSTERKQLKRELNLFSLNRLFLAIKIFKASNQEVLEKIILEAFKMKHITEDAIAECMKNMEKKLVADCKEIDIYVAFSRDHAENAKRILEKHEISIEALATLLPLLPKHHSLHSYFYGFVNRPLVASTDGLLASGCALFNAILKLSISGNKLYFIISNSLNYERFIFYYNIMYPVEEVIDLLEREEQAFVVAALKKVALKQNERILEQLKSRGLLANLGCSLNETVRKLTDEIIQSLPHLSPEFVHLCLRHFGYKMQETKNTLISFNDLPLDLRALFSVDLKARAISAHTSECYPISNGADFDNFKSISNAVTMSNILPGSVIRMKSPEAVESESISEDFNLDELAECNLRMNTLIEKCKMNMDNNRKLLSKEAFVEAEPHKFVAKPDYEGLRKQTKIFSYDCYDDEYDDSCDDYLDTFNLDYSSDDFDAKESPFEKEDNEFETDNESTLTEGSQEQKEVNRKNISGVVEAYGQNRWRTRVNQAYEDSEEEKKVLQSRNVFDTQQFSEHDVSSQKSGCSDGLG</sequence>
<gene>
    <name evidence="2" type="ORF">TCLT_LOCUS6927</name>
</gene>
<reference evidence="2 3" key="2">
    <citation type="submission" date="2018-11" db="EMBL/GenBank/DDBJ databases">
        <authorList>
            <consortium name="Pathogen Informatics"/>
        </authorList>
    </citation>
    <scope>NUCLEOTIDE SEQUENCE [LARGE SCALE GENOMIC DNA]</scope>
</reference>
<organism evidence="4">
    <name type="scientific">Thelazia callipaeda</name>
    <name type="common">Oriental eyeworm</name>
    <name type="synonym">Parasitic nematode</name>
    <dbReference type="NCBI Taxonomy" id="103827"/>
    <lineage>
        <taxon>Eukaryota</taxon>
        <taxon>Metazoa</taxon>
        <taxon>Ecdysozoa</taxon>
        <taxon>Nematoda</taxon>
        <taxon>Chromadorea</taxon>
        <taxon>Rhabditida</taxon>
        <taxon>Spirurina</taxon>
        <taxon>Spiruromorpha</taxon>
        <taxon>Thelazioidea</taxon>
        <taxon>Thelaziidae</taxon>
        <taxon>Thelazia</taxon>
    </lineage>
</organism>
<dbReference type="AlphaFoldDB" id="A0A0N5D243"/>
<protein>
    <submittedName>
        <fullName evidence="4">CUE domain-containing protein</fullName>
    </submittedName>
</protein>
<evidence type="ECO:0000313" key="3">
    <source>
        <dbReference type="Proteomes" id="UP000276776"/>
    </source>
</evidence>
<dbReference type="WBParaSite" id="TCLT_0000693801-mRNA-1">
    <property type="protein sequence ID" value="TCLT_0000693801-mRNA-1"/>
    <property type="gene ID" value="TCLT_0000693801"/>
</dbReference>
<dbReference type="STRING" id="103827.A0A0N5D243"/>
<feature type="region of interest" description="Disordered" evidence="1">
    <location>
        <begin position="528"/>
        <end position="564"/>
    </location>
</feature>